<organism evidence="2">
    <name type="scientific">Pseudomonas aeruginosa</name>
    <dbReference type="NCBI Taxonomy" id="287"/>
    <lineage>
        <taxon>Bacteria</taxon>
        <taxon>Pseudomonadati</taxon>
        <taxon>Pseudomonadota</taxon>
        <taxon>Gammaproteobacteria</taxon>
        <taxon>Pseudomonadales</taxon>
        <taxon>Pseudomonadaceae</taxon>
        <taxon>Pseudomonas</taxon>
    </lineage>
</organism>
<name>B3G273_PSEAI</name>
<gene>
    <name evidence="2" type="ORF">PACL_0347</name>
</gene>
<feature type="region of interest" description="Disordered" evidence="1">
    <location>
        <begin position="18"/>
        <end position="44"/>
    </location>
</feature>
<dbReference type="EMBL" id="EU595748">
    <property type="protein sequence ID" value="ACD39135.1"/>
    <property type="molecule type" value="Genomic_DNA"/>
</dbReference>
<reference evidence="2" key="1">
    <citation type="journal article" date="2008" name="Genomics">
        <title>Large-insert genome analysis technology detects structural variation in Pseudomonas aeruginosa clinical strains from cystic fibrosis patients.</title>
        <authorList>
            <person name="Hayden H.S."/>
            <person name="Gillett W."/>
            <person name="Saenphimmachak C."/>
            <person name="Lim R."/>
            <person name="Zhou Y."/>
            <person name="Jacobs M.A."/>
            <person name="Chang J."/>
            <person name="Rohmer L."/>
            <person name="D'Argenio D.A."/>
            <person name="Palmieri A."/>
            <person name="Levy R."/>
            <person name="Haugen E."/>
            <person name="Wong G.K."/>
            <person name="Brittnacher M.J."/>
            <person name="Burns J.L."/>
            <person name="Miller S.I."/>
            <person name="Olson M.V."/>
            <person name="Kaul R."/>
        </authorList>
    </citation>
    <scope>NUCLEOTIDE SEQUENCE</scope>
    <source>
        <strain evidence="2">PACS171b</strain>
    </source>
</reference>
<protein>
    <submittedName>
        <fullName evidence="2">Uncharacterized protein</fullName>
    </submittedName>
</protein>
<dbReference type="AlphaFoldDB" id="B3G273"/>
<evidence type="ECO:0000256" key="1">
    <source>
        <dbReference type="SAM" id="MobiDB-lite"/>
    </source>
</evidence>
<accession>B3G273</accession>
<sequence length="101" mass="10667">MTATGLTEGRLGPCALGFLGGTDQGHQAEHGTGHSRRRSQTARDIGQGLGSVDIALSGHREAGRHQQRATDNGFTLAQGEQLFQLFHGTYSISVELMCASS</sequence>
<evidence type="ECO:0000313" key="2">
    <source>
        <dbReference type="EMBL" id="ACD39135.1"/>
    </source>
</evidence>
<proteinExistence type="predicted"/>